<name>A0ABT9LI54_STRGD</name>
<reference evidence="2 3" key="1">
    <citation type="submission" date="2023-07" db="EMBL/GenBank/DDBJ databases">
        <title>Sequencing the genomes of 1000 actinobacteria strains.</title>
        <authorList>
            <person name="Klenk H.-P."/>
        </authorList>
    </citation>
    <scope>NUCLEOTIDE SEQUENCE [LARGE SCALE GENOMIC DNA]</scope>
    <source>
        <strain evidence="2 3">DSM 40229</strain>
    </source>
</reference>
<evidence type="ECO:0000256" key="1">
    <source>
        <dbReference type="SAM" id="MobiDB-lite"/>
    </source>
</evidence>
<sequence>MLKTLRLYARPFSSTKSSRKVLGSPSGFAQGSVTAVGGNRLMWALRAVASCADSGTDRISLLPLGRAETGFVPTSRTWRLTWIQPPLKSMSSTAHPKTSPWRRPHPKASLPPAWKRSGSPAMTARTRSRDQGTIFFLVAVGSLTDFDLHGFFGSSPSSTAAPRMLERMSKMPSIVDTSRPPSWRVRIQPWMTEGWLRDRSSRRPRCSVMWLRTVAS</sequence>
<accession>A0ABT9LI54</accession>
<keyword evidence="3" id="KW-1185">Reference proteome</keyword>
<dbReference type="EMBL" id="JAURUD010000001">
    <property type="protein sequence ID" value="MDP9683394.1"/>
    <property type="molecule type" value="Genomic_DNA"/>
</dbReference>
<proteinExistence type="predicted"/>
<evidence type="ECO:0000313" key="2">
    <source>
        <dbReference type="EMBL" id="MDP9683394.1"/>
    </source>
</evidence>
<protein>
    <submittedName>
        <fullName evidence="2">Uncharacterized protein</fullName>
    </submittedName>
</protein>
<comment type="caution">
    <text evidence="2">The sequence shown here is derived from an EMBL/GenBank/DDBJ whole genome shotgun (WGS) entry which is preliminary data.</text>
</comment>
<dbReference type="Proteomes" id="UP001231675">
    <property type="component" value="Unassembled WGS sequence"/>
</dbReference>
<feature type="region of interest" description="Disordered" evidence="1">
    <location>
        <begin position="89"/>
        <end position="120"/>
    </location>
</feature>
<organism evidence="2 3">
    <name type="scientific">Streptomyces griseoviridis</name>
    <dbReference type="NCBI Taxonomy" id="45398"/>
    <lineage>
        <taxon>Bacteria</taxon>
        <taxon>Bacillati</taxon>
        <taxon>Actinomycetota</taxon>
        <taxon>Actinomycetes</taxon>
        <taxon>Kitasatosporales</taxon>
        <taxon>Streptomycetaceae</taxon>
        <taxon>Streptomyces</taxon>
    </lineage>
</organism>
<gene>
    <name evidence="2" type="ORF">J2S47_003896</name>
</gene>
<evidence type="ECO:0000313" key="3">
    <source>
        <dbReference type="Proteomes" id="UP001231675"/>
    </source>
</evidence>